<dbReference type="AlphaFoldDB" id="A0A125DMG0"/>
<protein>
    <submittedName>
        <fullName evidence="1">Uncharacterized protein</fullName>
    </submittedName>
</protein>
<evidence type="ECO:0000313" key="1">
    <source>
        <dbReference type="EMBL" id="KWA84270.1"/>
    </source>
</evidence>
<gene>
    <name evidence="1" type="ORF">WL29_23205</name>
</gene>
<proteinExistence type="predicted"/>
<organism evidence="1 2">
    <name type="scientific">Burkholderia ubonensis</name>
    <dbReference type="NCBI Taxonomy" id="101571"/>
    <lineage>
        <taxon>Bacteria</taxon>
        <taxon>Pseudomonadati</taxon>
        <taxon>Pseudomonadota</taxon>
        <taxon>Betaproteobacteria</taxon>
        <taxon>Burkholderiales</taxon>
        <taxon>Burkholderiaceae</taxon>
        <taxon>Burkholderia</taxon>
        <taxon>Burkholderia cepacia complex</taxon>
    </lineage>
</organism>
<accession>A0A125DMG0</accession>
<name>A0A125DMG0_9BURK</name>
<dbReference type="EMBL" id="LPHD01000049">
    <property type="protein sequence ID" value="KWA84270.1"/>
    <property type="molecule type" value="Genomic_DNA"/>
</dbReference>
<dbReference type="Proteomes" id="UP000060630">
    <property type="component" value="Unassembled WGS sequence"/>
</dbReference>
<reference evidence="1 2" key="1">
    <citation type="submission" date="2015-11" db="EMBL/GenBank/DDBJ databases">
        <title>Expanding the genomic diversity of Burkholderia species for the development of highly accurate diagnostics.</title>
        <authorList>
            <person name="Sahl J."/>
            <person name="Keim P."/>
            <person name="Wagner D."/>
        </authorList>
    </citation>
    <scope>NUCLEOTIDE SEQUENCE [LARGE SCALE GENOMIC DNA]</scope>
    <source>
        <strain evidence="1 2">MSMB2087WGS</strain>
    </source>
</reference>
<sequence length="99" mass="10810">MGALNKDPNIMTTSVYIVPALTDQAGQCRIVSREGKVASARDDYRRNPDAWKEIGLMNSRGKLVCIAADNLEVVEELKSCEPLMAGLQFEVEDVQALAA</sequence>
<evidence type="ECO:0000313" key="2">
    <source>
        <dbReference type="Proteomes" id="UP000060630"/>
    </source>
</evidence>
<comment type="caution">
    <text evidence="1">The sequence shown here is derived from an EMBL/GenBank/DDBJ whole genome shotgun (WGS) entry which is preliminary data.</text>
</comment>